<feature type="transmembrane region" description="Helical" evidence="7">
    <location>
        <begin position="54"/>
        <end position="72"/>
    </location>
</feature>
<feature type="transmembrane region" description="Helical" evidence="7">
    <location>
        <begin position="343"/>
        <end position="362"/>
    </location>
</feature>
<evidence type="ECO:0000256" key="7">
    <source>
        <dbReference type="SAM" id="Phobius"/>
    </source>
</evidence>
<feature type="transmembrane region" description="Helical" evidence="7">
    <location>
        <begin position="252"/>
        <end position="275"/>
    </location>
</feature>
<sequence>MSPTQETAPATAGERSAPAPRLTPDGKGVIVPGRWRKLALVGGSLFADNNETSLLSVLAAVILPALGIGTAALGQLVAAGKAIAVVFGPFWAFVARRTNRKKTFVLTSVAAGLATIATGFAQGYGTLLLGYGVTAAFVAASLPLISEITSDLFDERSRGRASGYTWGGVALLGAIAGPLIGQLANVEDGWRYGFYLWGGIMVILALAVWLFFEDPGVGASEAASTSMTAEQRAVNDTLTWAKVRQMFTIPTFVLMLVQRLVSGHLLIASFGVIFLVQTYGFTTAVAAVVTLPFGLGFLGGTLVGGAVTDLLHVRFPRWGRIAVLQFAQLAFGAVAIVATQHDWGGIGVFAAFWAVLGLLQGFNPGVNRPIVAAVVPPEMRGAAYALMLSVFEAFAYAAFNLLAGYLGEAYGLGVVMLWLPGILMLVNGLFVTALYVTYPRDAIRLEDTLRDRARSTPGTP</sequence>
<evidence type="ECO:0000313" key="9">
    <source>
        <dbReference type="EMBL" id="EWS79794.1"/>
    </source>
</evidence>
<dbReference type="STRING" id="396014.BF93_09465"/>
<proteinExistence type="predicted"/>
<dbReference type="PANTHER" id="PTHR23505:SF52">
    <property type="entry name" value="MAJOR FACILITATOR SUPERFAMILY PROTEIN"/>
    <property type="match status" value="1"/>
</dbReference>
<dbReference type="AlphaFoldDB" id="Z9JNN1"/>
<comment type="caution">
    <text evidence="9">The sequence shown here is derived from an EMBL/GenBank/DDBJ whole genome shotgun (WGS) entry which is preliminary data.</text>
</comment>
<feature type="transmembrane region" description="Helical" evidence="7">
    <location>
        <begin position="78"/>
        <end position="96"/>
    </location>
</feature>
<dbReference type="OrthoDB" id="65739at2"/>
<feature type="transmembrane region" description="Helical" evidence="7">
    <location>
        <begin position="383"/>
        <end position="403"/>
    </location>
</feature>
<gene>
    <name evidence="9" type="ORF">BF93_09465</name>
</gene>
<dbReference type="Pfam" id="PF07690">
    <property type="entry name" value="MFS_1"/>
    <property type="match status" value="1"/>
</dbReference>
<reference evidence="9 10" key="1">
    <citation type="submission" date="2014-02" db="EMBL/GenBank/DDBJ databases">
        <title>Genome sequence of Brachybacterium phenoliresistens strain W13A50.</title>
        <authorList>
            <person name="Wang X."/>
        </authorList>
    </citation>
    <scope>NUCLEOTIDE SEQUENCE [LARGE SCALE GENOMIC DNA]</scope>
    <source>
        <strain evidence="9 10">W13A50</strain>
    </source>
</reference>
<dbReference type="InterPro" id="IPR036259">
    <property type="entry name" value="MFS_trans_sf"/>
</dbReference>
<dbReference type="eggNOG" id="COG2814">
    <property type="taxonomic scope" value="Bacteria"/>
</dbReference>
<evidence type="ECO:0000256" key="5">
    <source>
        <dbReference type="ARBA" id="ARBA00023136"/>
    </source>
</evidence>
<dbReference type="EMBL" id="JDYK01000024">
    <property type="protein sequence ID" value="EWS79794.1"/>
    <property type="molecule type" value="Genomic_DNA"/>
</dbReference>
<comment type="subcellular location">
    <subcellularLocation>
        <location evidence="1">Cell membrane</location>
        <topology evidence="1">Multi-pass membrane protein</topology>
    </subcellularLocation>
</comment>
<feature type="transmembrane region" description="Helical" evidence="7">
    <location>
        <begin position="192"/>
        <end position="212"/>
    </location>
</feature>
<evidence type="ECO:0000256" key="1">
    <source>
        <dbReference type="ARBA" id="ARBA00004651"/>
    </source>
</evidence>
<keyword evidence="3 7" id="KW-0812">Transmembrane</keyword>
<keyword evidence="10" id="KW-1185">Reference proteome</keyword>
<feature type="region of interest" description="Disordered" evidence="6">
    <location>
        <begin position="1"/>
        <end position="28"/>
    </location>
</feature>
<keyword evidence="2" id="KW-0813">Transport</keyword>
<feature type="transmembrane region" description="Helical" evidence="7">
    <location>
        <begin position="161"/>
        <end position="180"/>
    </location>
</feature>
<evidence type="ECO:0000259" key="8">
    <source>
        <dbReference type="PROSITE" id="PS50850"/>
    </source>
</evidence>
<evidence type="ECO:0000313" key="10">
    <source>
        <dbReference type="Proteomes" id="UP000023067"/>
    </source>
</evidence>
<dbReference type="GO" id="GO:0005886">
    <property type="term" value="C:plasma membrane"/>
    <property type="evidence" value="ECO:0007669"/>
    <property type="project" value="UniProtKB-SubCell"/>
</dbReference>
<dbReference type="PANTHER" id="PTHR23505">
    <property type="entry name" value="SPINSTER"/>
    <property type="match status" value="1"/>
</dbReference>
<feature type="transmembrane region" description="Helical" evidence="7">
    <location>
        <begin position="281"/>
        <end position="306"/>
    </location>
</feature>
<dbReference type="SUPFAM" id="SSF103473">
    <property type="entry name" value="MFS general substrate transporter"/>
    <property type="match status" value="1"/>
</dbReference>
<feature type="domain" description="Major facilitator superfamily (MFS) profile" evidence="8">
    <location>
        <begin position="37"/>
        <end position="439"/>
    </location>
</feature>
<dbReference type="RefSeq" id="WP_051487141.1">
    <property type="nucleotide sequence ID" value="NZ_KK070007.1"/>
</dbReference>
<feature type="transmembrane region" description="Helical" evidence="7">
    <location>
        <begin position="318"/>
        <end position="337"/>
    </location>
</feature>
<keyword evidence="5 7" id="KW-0472">Membrane</keyword>
<evidence type="ECO:0000256" key="6">
    <source>
        <dbReference type="SAM" id="MobiDB-lite"/>
    </source>
</evidence>
<feature type="transmembrane region" description="Helical" evidence="7">
    <location>
        <begin position="409"/>
        <end position="436"/>
    </location>
</feature>
<evidence type="ECO:0000256" key="2">
    <source>
        <dbReference type="ARBA" id="ARBA00022448"/>
    </source>
</evidence>
<dbReference type="InterPro" id="IPR020846">
    <property type="entry name" value="MFS_dom"/>
</dbReference>
<dbReference type="InterPro" id="IPR011701">
    <property type="entry name" value="MFS"/>
</dbReference>
<dbReference type="GO" id="GO:0022857">
    <property type="term" value="F:transmembrane transporter activity"/>
    <property type="evidence" value="ECO:0007669"/>
    <property type="project" value="InterPro"/>
</dbReference>
<dbReference type="PATRIC" id="fig|396014.3.peg.3390"/>
<evidence type="ECO:0000256" key="4">
    <source>
        <dbReference type="ARBA" id="ARBA00022989"/>
    </source>
</evidence>
<dbReference type="HOGENOM" id="CLU_598386_0_0_11"/>
<dbReference type="PROSITE" id="PS50850">
    <property type="entry name" value="MFS"/>
    <property type="match status" value="1"/>
</dbReference>
<feature type="transmembrane region" description="Helical" evidence="7">
    <location>
        <begin position="128"/>
        <end position="149"/>
    </location>
</feature>
<dbReference type="Proteomes" id="UP000023067">
    <property type="component" value="Unassembled WGS sequence"/>
</dbReference>
<name>Z9JNN1_9MICO</name>
<accession>Z9JNN1</accession>
<keyword evidence="4 7" id="KW-1133">Transmembrane helix</keyword>
<dbReference type="Gene3D" id="1.20.1250.20">
    <property type="entry name" value="MFS general substrate transporter like domains"/>
    <property type="match status" value="1"/>
</dbReference>
<protein>
    <recommendedName>
        <fullName evidence="8">Major facilitator superfamily (MFS) profile domain-containing protein</fullName>
    </recommendedName>
</protein>
<evidence type="ECO:0000256" key="3">
    <source>
        <dbReference type="ARBA" id="ARBA00022692"/>
    </source>
</evidence>
<dbReference type="InterPro" id="IPR044770">
    <property type="entry name" value="MFS_spinster-like"/>
</dbReference>
<organism evidence="9 10">
    <name type="scientific">Brachybacterium phenoliresistens</name>
    <dbReference type="NCBI Taxonomy" id="396014"/>
    <lineage>
        <taxon>Bacteria</taxon>
        <taxon>Bacillati</taxon>
        <taxon>Actinomycetota</taxon>
        <taxon>Actinomycetes</taxon>
        <taxon>Micrococcales</taxon>
        <taxon>Dermabacteraceae</taxon>
        <taxon>Brachybacterium</taxon>
    </lineage>
</organism>